<proteinExistence type="predicted"/>
<dbReference type="PIRSF" id="PIRSF030959">
    <property type="entry name" value="UCP030959"/>
    <property type="match status" value="1"/>
</dbReference>
<evidence type="ECO:0008006" key="4">
    <source>
        <dbReference type="Google" id="ProtNLM"/>
    </source>
</evidence>
<keyword evidence="1" id="KW-1133">Transmembrane helix</keyword>
<accession>A0A4R8MHJ5</accession>
<organism evidence="2 3">
    <name type="scientific">Algibacter lectus</name>
    <dbReference type="NCBI Taxonomy" id="221126"/>
    <lineage>
        <taxon>Bacteria</taxon>
        <taxon>Pseudomonadati</taxon>
        <taxon>Bacteroidota</taxon>
        <taxon>Flavobacteriia</taxon>
        <taxon>Flavobacteriales</taxon>
        <taxon>Flavobacteriaceae</taxon>
        <taxon>Algibacter</taxon>
    </lineage>
</organism>
<evidence type="ECO:0000313" key="3">
    <source>
        <dbReference type="Proteomes" id="UP000294824"/>
    </source>
</evidence>
<dbReference type="Proteomes" id="UP000294824">
    <property type="component" value="Unassembled WGS sequence"/>
</dbReference>
<evidence type="ECO:0000313" key="2">
    <source>
        <dbReference type="EMBL" id="TDY65457.1"/>
    </source>
</evidence>
<sequence>MYYYLIVAFQVYCIYHMYKKGNSFYWVFLIFFVPLIGCVIYLITQVYNKRDAEKITSEITHIINPTKKIKDLEKQLTFLESYQNRVNLADAYLANKDFNNAMPHYLKALQDGFENDFYVNSKLVETCFLAEDYNKAIFYADKIKDKLEYKKSKTQFICGLAHEKLGDFEVAEHNLREIDIRYSFYNERLILAEFLISRNKKEDAKSILEDIKNESQHMTRTNQKLYRGTVAQVDKILAQLD</sequence>
<dbReference type="InterPro" id="IPR011990">
    <property type="entry name" value="TPR-like_helical_dom_sf"/>
</dbReference>
<keyword evidence="3" id="KW-1185">Reference proteome</keyword>
<feature type="transmembrane region" description="Helical" evidence="1">
    <location>
        <begin position="24"/>
        <end position="44"/>
    </location>
</feature>
<protein>
    <recommendedName>
        <fullName evidence="4">Cardiolipin synthase N-terminal domain-containing protein</fullName>
    </recommendedName>
</protein>
<keyword evidence="1" id="KW-0812">Transmembrane</keyword>
<dbReference type="Gene3D" id="1.25.40.10">
    <property type="entry name" value="Tetratricopeptide repeat domain"/>
    <property type="match status" value="1"/>
</dbReference>
<dbReference type="Pfam" id="PF13181">
    <property type="entry name" value="TPR_8"/>
    <property type="match status" value="1"/>
</dbReference>
<evidence type="ECO:0000256" key="1">
    <source>
        <dbReference type="SAM" id="Phobius"/>
    </source>
</evidence>
<keyword evidence="1" id="KW-0472">Membrane</keyword>
<comment type="caution">
    <text evidence="2">The sequence shown here is derived from an EMBL/GenBank/DDBJ whole genome shotgun (WGS) entry which is preliminary data.</text>
</comment>
<name>A0A4R8MHJ5_9FLAO</name>
<dbReference type="AlphaFoldDB" id="A0A4R8MHJ5"/>
<dbReference type="EMBL" id="SORL01000001">
    <property type="protein sequence ID" value="TDY65457.1"/>
    <property type="molecule type" value="Genomic_DNA"/>
</dbReference>
<dbReference type="SUPFAM" id="SSF48452">
    <property type="entry name" value="TPR-like"/>
    <property type="match status" value="1"/>
</dbReference>
<dbReference type="InterPro" id="IPR014562">
    <property type="entry name" value="UCP030959_TPR_rpt-cont"/>
</dbReference>
<dbReference type="InterPro" id="IPR019734">
    <property type="entry name" value="TPR_rpt"/>
</dbReference>
<gene>
    <name evidence="2" type="ORF">DFQ06_0058</name>
</gene>
<reference evidence="2 3" key="1">
    <citation type="submission" date="2019-03" db="EMBL/GenBank/DDBJ databases">
        <title>Genomic Encyclopedia of Type Strains, Phase III (KMG-III): the genomes of soil and plant-associated and newly described type strains.</title>
        <authorList>
            <person name="Whitman W."/>
        </authorList>
    </citation>
    <scope>NUCLEOTIDE SEQUENCE [LARGE SCALE GENOMIC DNA]</scope>
    <source>
        <strain evidence="2 3">CECT 8301</strain>
    </source>
</reference>